<evidence type="ECO:0000256" key="1">
    <source>
        <dbReference type="SAM" id="Coils"/>
    </source>
</evidence>
<feature type="coiled-coil region" evidence="1">
    <location>
        <begin position="180"/>
        <end position="229"/>
    </location>
</feature>
<reference evidence="2" key="2">
    <citation type="submission" date="2022-01" db="EMBL/GenBank/DDBJ databases">
        <authorList>
            <person name="Yamashiro T."/>
            <person name="Shiraishi A."/>
            <person name="Satake H."/>
            <person name="Nakayama K."/>
        </authorList>
    </citation>
    <scope>NUCLEOTIDE SEQUENCE</scope>
</reference>
<name>A0ABQ4Z182_9ASTR</name>
<evidence type="ECO:0000313" key="3">
    <source>
        <dbReference type="Proteomes" id="UP001151760"/>
    </source>
</evidence>
<evidence type="ECO:0000313" key="2">
    <source>
        <dbReference type="EMBL" id="GJS83612.1"/>
    </source>
</evidence>
<accession>A0ABQ4Z182</accession>
<dbReference type="Proteomes" id="UP001151760">
    <property type="component" value="Unassembled WGS sequence"/>
</dbReference>
<gene>
    <name evidence="2" type="ORF">Tco_0750153</name>
</gene>
<reference evidence="2" key="1">
    <citation type="journal article" date="2022" name="Int. J. Mol. Sci.">
        <title>Draft Genome of Tanacetum Coccineum: Genomic Comparison of Closely Related Tanacetum-Family Plants.</title>
        <authorList>
            <person name="Yamashiro T."/>
            <person name="Shiraishi A."/>
            <person name="Nakayama K."/>
            <person name="Satake H."/>
        </authorList>
    </citation>
    <scope>NUCLEOTIDE SEQUENCE</scope>
</reference>
<keyword evidence="1" id="KW-0175">Coiled coil</keyword>
<proteinExistence type="predicted"/>
<organism evidence="2 3">
    <name type="scientific">Tanacetum coccineum</name>
    <dbReference type="NCBI Taxonomy" id="301880"/>
    <lineage>
        <taxon>Eukaryota</taxon>
        <taxon>Viridiplantae</taxon>
        <taxon>Streptophyta</taxon>
        <taxon>Embryophyta</taxon>
        <taxon>Tracheophyta</taxon>
        <taxon>Spermatophyta</taxon>
        <taxon>Magnoliopsida</taxon>
        <taxon>eudicotyledons</taxon>
        <taxon>Gunneridae</taxon>
        <taxon>Pentapetalae</taxon>
        <taxon>asterids</taxon>
        <taxon>campanulids</taxon>
        <taxon>Asterales</taxon>
        <taxon>Asteraceae</taxon>
        <taxon>Asteroideae</taxon>
        <taxon>Anthemideae</taxon>
        <taxon>Anthemidinae</taxon>
        <taxon>Tanacetum</taxon>
    </lineage>
</organism>
<keyword evidence="3" id="KW-1185">Reference proteome</keyword>
<comment type="caution">
    <text evidence="2">The sequence shown here is derived from an EMBL/GenBank/DDBJ whole genome shotgun (WGS) entry which is preliminary data.</text>
</comment>
<sequence length="737" mass="85109">MTRSCNTKVFTPFANPERQFLSRKDITPIAVHNIFSFYEFESSESESKDLSDIDIETLMLEQYLALNRNNSQVRVKRPEIEKSIIFEIKSQLLMELRENTFSGGKNEDAIKHLQKILEIASLFNTPRISGNDIMLRIFPLTLTGAAKRESIHKINRKPNMKFRQEEVKSMKNHQRFTYPLDNFKETLEQFLEESRKKQNILDEGMQNFIDNTNKNLQKQELTIKKLEKKVFHLARILANQKDNAPVMNSTSVQQECTMKLEPPQETPKLETFSEKVKKRIMEAQANEEKLLKKLECEPVNTTLVNDIRKTPEYTWHLQELVSNKIQIEKLYMVKLNARCSVVLQNELPPKEKEEVLFYHASLAILRPMLANAYSRIVVFGGKISLEVGKEQVIFNANEGATPVTVSLVCVIKIFDEIDNINRPDGLEEFLMDDSFNGDLGNFLQDNNLFPNYENPGTNSPSPNKSSREIWSPTKGFQDFDNDLNSRIDEFVAIDDLWGDLDSGALNSEQPLKPEFHNIGNKVNRYNPYNLQITYKIGFVNFKPYIDSISSFNVMSRAAYNSIMKREITYIGNNIVGKAKNLQVFIGCHSFLTNFIILENMNEFVKKGLIEVVLSKPFNEKIRLEEDISKGRIWFKIGDDKTIFSMPRAERRLSKLTTEQQNMISPILKISDKDKAKGISFLYEEIGIRGLLDSYSCGKVLSWHNHLGENEVVLWTLCKKSTLAIITWRRERHSGVFC</sequence>
<protein>
    <submittedName>
        <fullName evidence="2">Uncharacterized protein</fullName>
    </submittedName>
</protein>
<dbReference type="EMBL" id="BQNB010010914">
    <property type="protein sequence ID" value="GJS83612.1"/>
    <property type="molecule type" value="Genomic_DNA"/>
</dbReference>